<comment type="subunit">
    <text evidence="4">Mammalian complex I is composed of 45 different subunits.</text>
</comment>
<organism evidence="17 18">
    <name type="scientific">Cylindrobasidium torrendii FP15055 ss-10</name>
    <dbReference type="NCBI Taxonomy" id="1314674"/>
    <lineage>
        <taxon>Eukaryota</taxon>
        <taxon>Fungi</taxon>
        <taxon>Dikarya</taxon>
        <taxon>Basidiomycota</taxon>
        <taxon>Agaricomycotina</taxon>
        <taxon>Agaricomycetes</taxon>
        <taxon>Agaricomycetidae</taxon>
        <taxon>Agaricales</taxon>
        <taxon>Marasmiineae</taxon>
        <taxon>Physalacriaceae</taxon>
        <taxon>Cylindrobasidium</taxon>
    </lineage>
</organism>
<evidence type="ECO:0000256" key="4">
    <source>
        <dbReference type="ARBA" id="ARBA00011790"/>
    </source>
</evidence>
<keyword evidence="6" id="KW-0813">Transport</keyword>
<evidence type="ECO:0000256" key="11">
    <source>
        <dbReference type="ARBA" id="ARBA00022990"/>
    </source>
</evidence>
<evidence type="ECO:0000256" key="10">
    <source>
        <dbReference type="ARBA" id="ARBA00022982"/>
    </source>
</evidence>
<keyword evidence="9" id="KW-0999">Mitochondrion inner membrane</keyword>
<accession>A0A0D7BUR4</accession>
<evidence type="ECO:0000256" key="1">
    <source>
        <dbReference type="ARBA" id="ARBA00002920"/>
    </source>
</evidence>
<evidence type="ECO:0000256" key="15">
    <source>
        <dbReference type="ARBA" id="ARBA00032528"/>
    </source>
</evidence>
<dbReference type="STRING" id="1314674.A0A0D7BUR4"/>
<evidence type="ECO:0000313" key="18">
    <source>
        <dbReference type="Proteomes" id="UP000054007"/>
    </source>
</evidence>
<comment type="subcellular location">
    <subcellularLocation>
        <location evidence="2">Mitochondrion inner membrane</location>
        <topology evidence="2">Peripheral membrane protein</topology>
        <orientation evidence="2">Matrix side</orientation>
    </subcellularLocation>
</comment>
<comment type="function">
    <text evidence="1">Accessory subunit of the mitochondrial membrane respiratory chain NADH dehydrogenase (Complex I), that is believed to be not involved in catalysis. Complex I functions in the transfer of electrons from NADH to the respiratory chain. The immediate electron acceptor for the enzyme is believed to be ubiquinone.</text>
</comment>
<dbReference type="InterPro" id="IPR033034">
    <property type="entry name" value="NDUFB9"/>
</dbReference>
<evidence type="ECO:0000256" key="3">
    <source>
        <dbReference type="ARBA" id="ARBA00009508"/>
    </source>
</evidence>
<gene>
    <name evidence="17" type="ORF">CYLTODRAFT_448584</name>
</gene>
<name>A0A0D7BUR4_9AGAR</name>
<keyword evidence="11" id="KW-0007">Acetylation</keyword>
<keyword evidence="7" id="KW-0597">Phosphoprotein</keyword>
<keyword evidence="10" id="KW-0249">Electron transport</keyword>
<dbReference type="InterPro" id="IPR008011">
    <property type="entry name" value="Complex1_LYR_dom"/>
</dbReference>
<sequence>MSTPSFAAAHRIYIKSLYKRMLTNELNWTIDRRIWRAKALAIRAEFDSNRNVTDPRALAKLLETAEAKLAEDKHPDPYIPPLLPGGTKWERNTPPFMGPLYDHHAHPGAH</sequence>
<dbReference type="Proteomes" id="UP000054007">
    <property type="component" value="Unassembled WGS sequence"/>
</dbReference>
<evidence type="ECO:0000256" key="8">
    <source>
        <dbReference type="ARBA" id="ARBA00022660"/>
    </source>
</evidence>
<proteinExistence type="inferred from homology"/>
<dbReference type="PANTHER" id="PTHR12868">
    <property type="entry name" value="NADH-UBIQUINONE OXIDOREDUCTASE B22 SUBUNIT"/>
    <property type="match status" value="1"/>
</dbReference>
<reference evidence="17 18" key="1">
    <citation type="journal article" date="2015" name="Fungal Genet. Biol.">
        <title>Evolution of novel wood decay mechanisms in Agaricales revealed by the genome sequences of Fistulina hepatica and Cylindrobasidium torrendii.</title>
        <authorList>
            <person name="Floudas D."/>
            <person name="Held B.W."/>
            <person name="Riley R."/>
            <person name="Nagy L.G."/>
            <person name="Koehler G."/>
            <person name="Ransdell A.S."/>
            <person name="Younus H."/>
            <person name="Chow J."/>
            <person name="Chiniquy J."/>
            <person name="Lipzen A."/>
            <person name="Tritt A."/>
            <person name="Sun H."/>
            <person name="Haridas S."/>
            <person name="LaButti K."/>
            <person name="Ohm R.A."/>
            <person name="Kues U."/>
            <person name="Blanchette R.A."/>
            <person name="Grigoriev I.V."/>
            <person name="Minto R.E."/>
            <person name="Hibbett D.S."/>
        </authorList>
    </citation>
    <scope>NUCLEOTIDE SEQUENCE [LARGE SCALE GENOMIC DNA]</scope>
    <source>
        <strain evidence="17 18">FP15055 ss-10</strain>
    </source>
</reference>
<comment type="similarity">
    <text evidence="3">Belongs to the complex I LYR family.</text>
</comment>
<dbReference type="Pfam" id="PF05347">
    <property type="entry name" value="Complex1_LYR"/>
    <property type="match status" value="1"/>
</dbReference>
<keyword evidence="13" id="KW-0472">Membrane</keyword>
<evidence type="ECO:0000256" key="7">
    <source>
        <dbReference type="ARBA" id="ARBA00022553"/>
    </source>
</evidence>
<evidence type="ECO:0000256" key="13">
    <source>
        <dbReference type="ARBA" id="ARBA00023136"/>
    </source>
</evidence>
<protein>
    <recommendedName>
        <fullName evidence="5">NADH dehydrogenase [ubiquinone] 1 beta subcomplex subunit 9</fullName>
    </recommendedName>
    <alternativeName>
        <fullName evidence="14">Complex I-B22</fullName>
    </alternativeName>
    <alternativeName>
        <fullName evidence="15">NADH-ubiquinone oxidoreductase B22 subunit</fullName>
    </alternativeName>
</protein>
<evidence type="ECO:0000256" key="2">
    <source>
        <dbReference type="ARBA" id="ARBA00004443"/>
    </source>
</evidence>
<evidence type="ECO:0000313" key="17">
    <source>
        <dbReference type="EMBL" id="KIY73990.1"/>
    </source>
</evidence>
<dbReference type="GO" id="GO:0006120">
    <property type="term" value="P:mitochondrial electron transport, NADH to ubiquinone"/>
    <property type="evidence" value="ECO:0007669"/>
    <property type="project" value="InterPro"/>
</dbReference>
<evidence type="ECO:0000256" key="6">
    <source>
        <dbReference type="ARBA" id="ARBA00022448"/>
    </source>
</evidence>
<dbReference type="AlphaFoldDB" id="A0A0D7BUR4"/>
<dbReference type="EMBL" id="KN880433">
    <property type="protein sequence ID" value="KIY73990.1"/>
    <property type="molecule type" value="Genomic_DNA"/>
</dbReference>
<dbReference type="InterPro" id="IPR045292">
    <property type="entry name" value="Complex1_LYR_NDUFB9_LYRM3"/>
</dbReference>
<keyword evidence="18" id="KW-1185">Reference proteome</keyword>
<dbReference type="GO" id="GO:0005743">
    <property type="term" value="C:mitochondrial inner membrane"/>
    <property type="evidence" value="ECO:0007669"/>
    <property type="project" value="UniProtKB-SubCell"/>
</dbReference>
<evidence type="ECO:0000259" key="16">
    <source>
        <dbReference type="Pfam" id="PF05347"/>
    </source>
</evidence>
<feature type="domain" description="Complex 1 LYR protein" evidence="16">
    <location>
        <begin position="15"/>
        <end position="70"/>
    </location>
</feature>
<dbReference type="PANTHER" id="PTHR12868:SF0">
    <property type="entry name" value="NADH DEHYDROGENASE [UBIQUINONE] 1 BETA SUBCOMPLEX SUBUNIT 9"/>
    <property type="match status" value="1"/>
</dbReference>
<dbReference type="OrthoDB" id="13598at2759"/>
<dbReference type="CDD" id="cd20263">
    <property type="entry name" value="Complex1_LYR_NDUFB9_LYRM3"/>
    <property type="match status" value="1"/>
</dbReference>
<evidence type="ECO:0000256" key="5">
    <source>
        <dbReference type="ARBA" id="ARBA00018684"/>
    </source>
</evidence>
<keyword evidence="12" id="KW-0496">Mitochondrion</keyword>
<evidence type="ECO:0000256" key="9">
    <source>
        <dbReference type="ARBA" id="ARBA00022792"/>
    </source>
</evidence>
<keyword evidence="8" id="KW-0679">Respiratory chain</keyword>
<evidence type="ECO:0000256" key="12">
    <source>
        <dbReference type="ARBA" id="ARBA00023128"/>
    </source>
</evidence>
<evidence type="ECO:0000256" key="14">
    <source>
        <dbReference type="ARBA" id="ARBA00030192"/>
    </source>
</evidence>